<dbReference type="SMART" id="SM00708">
    <property type="entry name" value="PhBP"/>
    <property type="match status" value="1"/>
</dbReference>
<evidence type="ECO:0000256" key="1">
    <source>
        <dbReference type="ARBA" id="ARBA00022729"/>
    </source>
</evidence>
<accession>A0A8S1BCP2</accession>
<evidence type="ECO:0000256" key="2">
    <source>
        <dbReference type="SAM" id="SignalP"/>
    </source>
</evidence>
<evidence type="ECO:0000313" key="5">
    <source>
        <dbReference type="Proteomes" id="UP000494106"/>
    </source>
</evidence>
<dbReference type="GO" id="GO:0007608">
    <property type="term" value="P:sensory perception of smell"/>
    <property type="evidence" value="ECO:0007669"/>
    <property type="project" value="TreeGrafter"/>
</dbReference>
<dbReference type="InterPro" id="IPR006170">
    <property type="entry name" value="PBP/GOBP"/>
</dbReference>
<dbReference type="CDD" id="cd23992">
    <property type="entry name" value="PBP_GOBP"/>
    <property type="match status" value="1"/>
</dbReference>
<dbReference type="GO" id="GO:0005615">
    <property type="term" value="C:extracellular space"/>
    <property type="evidence" value="ECO:0007669"/>
    <property type="project" value="TreeGrafter"/>
</dbReference>
<gene>
    <name evidence="4" type="ORF">APLA_LOCUS15297</name>
    <name evidence="3" type="ORF">APLA_LOCUS9914</name>
</gene>
<dbReference type="EMBL" id="CADEBC010000521">
    <property type="protein sequence ID" value="CAB3244383.1"/>
    <property type="molecule type" value="Genomic_DNA"/>
</dbReference>
<dbReference type="SUPFAM" id="SSF47565">
    <property type="entry name" value="Insect pheromone/odorant-binding proteins"/>
    <property type="match status" value="1"/>
</dbReference>
<dbReference type="Gene3D" id="1.10.238.20">
    <property type="entry name" value="Pheromone/general odorant binding protein domain"/>
    <property type="match status" value="1"/>
</dbReference>
<keyword evidence="5" id="KW-1185">Reference proteome</keyword>
<dbReference type="InterPro" id="IPR036728">
    <property type="entry name" value="PBP_GOBP_sf"/>
</dbReference>
<dbReference type="Proteomes" id="UP000494106">
    <property type="component" value="Unassembled WGS sequence"/>
</dbReference>
<evidence type="ECO:0000313" key="3">
    <source>
        <dbReference type="EMBL" id="CAB3244383.1"/>
    </source>
</evidence>
<dbReference type="OrthoDB" id="7665616at2759"/>
<feature type="signal peptide" evidence="2">
    <location>
        <begin position="1"/>
        <end position="20"/>
    </location>
</feature>
<sequence length="152" mass="17133">MFKVVIFYCIIAMYLNNALAITDEQQAQIHSKVLEFSSECIKDHPVAIEDLSSLKQEVFPEGSAAGCFAACVFNKIGLFDEKGNLSPTTALEHAKNIFKDEKELKSIEEFLATCVKVNDEEVSDGELGCERAKLAFNCYVENYKKFDFHFIL</sequence>
<dbReference type="EMBL" id="CADEBD010000443">
    <property type="protein sequence ID" value="CAB3255597.1"/>
    <property type="molecule type" value="Genomic_DNA"/>
</dbReference>
<feature type="chain" id="PRO_5036273232" evidence="2">
    <location>
        <begin position="21"/>
        <end position="152"/>
    </location>
</feature>
<comment type="caution">
    <text evidence="4">The sequence shown here is derived from an EMBL/GenBank/DDBJ whole genome shotgun (WGS) entry which is preliminary data.</text>
</comment>
<reference evidence="5 6" key="1">
    <citation type="submission" date="2020-04" db="EMBL/GenBank/DDBJ databases">
        <authorList>
            <person name="Wallbank WR R."/>
            <person name="Pardo Diaz C."/>
            <person name="Kozak K."/>
            <person name="Martin S."/>
            <person name="Jiggins C."/>
            <person name="Moest M."/>
            <person name="Warren A I."/>
            <person name="Byers J.R.P. K."/>
            <person name="Montejo-Kovacevich G."/>
            <person name="Yen C E."/>
        </authorList>
    </citation>
    <scope>NUCLEOTIDE SEQUENCE [LARGE SCALE GENOMIC DNA]</scope>
</reference>
<dbReference type="Pfam" id="PF01395">
    <property type="entry name" value="PBP_GOBP"/>
    <property type="match status" value="1"/>
</dbReference>
<proteinExistence type="predicted"/>
<dbReference type="PANTHER" id="PTHR11857">
    <property type="entry name" value="ODORANT BINDING PROTEIN-RELATED"/>
    <property type="match status" value="1"/>
</dbReference>
<keyword evidence="1 2" id="KW-0732">Signal</keyword>
<dbReference type="AlphaFoldDB" id="A0A8S1BCP2"/>
<dbReference type="GO" id="GO:0005549">
    <property type="term" value="F:odorant binding"/>
    <property type="evidence" value="ECO:0007669"/>
    <property type="project" value="InterPro"/>
</dbReference>
<evidence type="ECO:0000313" key="6">
    <source>
        <dbReference type="Proteomes" id="UP000494256"/>
    </source>
</evidence>
<organism evidence="4 6">
    <name type="scientific">Arctia plantaginis</name>
    <name type="common">Wood tiger moth</name>
    <name type="synonym">Phalaena plantaginis</name>
    <dbReference type="NCBI Taxonomy" id="874455"/>
    <lineage>
        <taxon>Eukaryota</taxon>
        <taxon>Metazoa</taxon>
        <taxon>Ecdysozoa</taxon>
        <taxon>Arthropoda</taxon>
        <taxon>Hexapoda</taxon>
        <taxon>Insecta</taxon>
        <taxon>Pterygota</taxon>
        <taxon>Neoptera</taxon>
        <taxon>Endopterygota</taxon>
        <taxon>Lepidoptera</taxon>
        <taxon>Glossata</taxon>
        <taxon>Ditrysia</taxon>
        <taxon>Noctuoidea</taxon>
        <taxon>Erebidae</taxon>
        <taxon>Arctiinae</taxon>
        <taxon>Arctia</taxon>
    </lineage>
</organism>
<protein>
    <submittedName>
        <fullName evidence="4">Uncharacterized protein</fullName>
    </submittedName>
</protein>
<name>A0A8S1BCP2_ARCPL</name>
<evidence type="ECO:0000313" key="4">
    <source>
        <dbReference type="EMBL" id="CAB3255597.1"/>
    </source>
</evidence>
<dbReference type="Proteomes" id="UP000494256">
    <property type="component" value="Unassembled WGS sequence"/>
</dbReference>